<evidence type="ECO:0008006" key="5">
    <source>
        <dbReference type="Google" id="ProtNLM"/>
    </source>
</evidence>
<dbReference type="Gene3D" id="3.10.100.10">
    <property type="entry name" value="Mannose-Binding Protein A, subunit A"/>
    <property type="match status" value="1"/>
</dbReference>
<reference evidence="3" key="1">
    <citation type="submission" date="2025-08" db="UniProtKB">
        <authorList>
            <consortium name="Ensembl"/>
        </authorList>
    </citation>
    <scope>IDENTIFICATION</scope>
</reference>
<dbReference type="Pfam" id="PF20010">
    <property type="entry name" value="Collagen_trimer"/>
    <property type="match status" value="1"/>
</dbReference>
<dbReference type="Ensembl" id="ENSXCOT00000010363.1">
    <property type="protein sequence ID" value="ENSXCOP00000010240.1"/>
    <property type="gene ID" value="ENSXCOG00000007773.1"/>
</dbReference>
<dbReference type="Proteomes" id="UP000261380">
    <property type="component" value="Unplaced"/>
</dbReference>
<organism evidence="3 4">
    <name type="scientific">Xiphophorus couchianus</name>
    <name type="common">Monterrey platyfish</name>
    <dbReference type="NCBI Taxonomy" id="32473"/>
    <lineage>
        <taxon>Eukaryota</taxon>
        <taxon>Metazoa</taxon>
        <taxon>Chordata</taxon>
        <taxon>Craniata</taxon>
        <taxon>Vertebrata</taxon>
        <taxon>Euteleostomi</taxon>
        <taxon>Actinopterygii</taxon>
        <taxon>Neopterygii</taxon>
        <taxon>Teleostei</taxon>
        <taxon>Neoteleostei</taxon>
        <taxon>Acanthomorphata</taxon>
        <taxon>Ovalentaria</taxon>
        <taxon>Atherinomorphae</taxon>
        <taxon>Cyprinodontiformes</taxon>
        <taxon>Poeciliidae</taxon>
        <taxon>Poeciliinae</taxon>
        <taxon>Xiphophorus</taxon>
    </lineage>
</organism>
<dbReference type="InterPro" id="IPR016186">
    <property type="entry name" value="C-type_lectin-like/link_sf"/>
</dbReference>
<accession>A0A3B5LI04</accession>
<dbReference type="InterPro" id="IPR010515">
    <property type="entry name" value="Collagenase_NC10/endostatin"/>
</dbReference>
<sequence length="255" mass="28111">MANPKRREALERAGSDIVTVCGQVTTFKTVKALSRETRDQRAAEGTLAYVSERGGELYIRARNGWRKIQVCTADIPSTAVLSVRLALAVSGTNVALSRLRLFLPLTSPPLLALNAPLKGDMRGIRGADFLCYQQARSVGLTATYRAFLSSHLQDLATIVRKADRNNLPVVNLRGEILFSTWTSIFSENAGMFNPLTPIYSFDGRNIMTEPAWPEKLVWHGSSKVGTRLTANYCEAWRTGDVAVTGQAALIRKRLQ</sequence>
<dbReference type="Gene3D" id="3.40.1620.70">
    <property type="match status" value="1"/>
</dbReference>
<name>A0A3B5LI04_9TELE</name>
<dbReference type="InterPro" id="IPR045463">
    <property type="entry name" value="XV/XVIII_trimerization_dom"/>
</dbReference>
<feature type="domain" description="Collagenase NC10/endostatin" evidence="1">
    <location>
        <begin position="110"/>
        <end position="250"/>
    </location>
</feature>
<evidence type="ECO:0000313" key="3">
    <source>
        <dbReference type="Ensembl" id="ENSXCOP00000010240.1"/>
    </source>
</evidence>
<evidence type="ECO:0000259" key="1">
    <source>
        <dbReference type="Pfam" id="PF06482"/>
    </source>
</evidence>
<dbReference type="InterPro" id="IPR016187">
    <property type="entry name" value="CTDL_fold"/>
</dbReference>
<evidence type="ECO:0000259" key="2">
    <source>
        <dbReference type="Pfam" id="PF20010"/>
    </source>
</evidence>
<keyword evidence="4" id="KW-1185">Reference proteome</keyword>
<reference evidence="3" key="2">
    <citation type="submission" date="2025-09" db="UniProtKB">
        <authorList>
            <consortium name="Ensembl"/>
        </authorList>
    </citation>
    <scope>IDENTIFICATION</scope>
</reference>
<dbReference type="GeneTree" id="ENSGT00940000164061"/>
<proteinExistence type="predicted"/>
<protein>
    <recommendedName>
        <fullName evidence="5">Collagenase NC10/endostatin domain-containing protein</fullName>
    </recommendedName>
</protein>
<dbReference type="Pfam" id="PF06482">
    <property type="entry name" value="Endostatin"/>
    <property type="match status" value="1"/>
</dbReference>
<evidence type="ECO:0000313" key="4">
    <source>
        <dbReference type="Proteomes" id="UP000261380"/>
    </source>
</evidence>
<dbReference type="SUPFAM" id="SSF56436">
    <property type="entry name" value="C-type lectin-like"/>
    <property type="match status" value="1"/>
</dbReference>
<dbReference type="AlphaFoldDB" id="A0A3B5LI04"/>
<feature type="domain" description="Collagen type XV/XVIII trimerization" evidence="2">
    <location>
        <begin position="24"/>
        <end position="69"/>
    </location>
</feature>